<evidence type="ECO:0000259" key="1">
    <source>
        <dbReference type="Pfam" id="PF00535"/>
    </source>
</evidence>
<organism evidence="2 3">
    <name type="scientific">Sinorhizobium numidicum</name>
    <dbReference type="NCBI Taxonomy" id="680248"/>
    <lineage>
        <taxon>Bacteria</taxon>
        <taxon>Pseudomonadati</taxon>
        <taxon>Pseudomonadota</taxon>
        <taxon>Alphaproteobacteria</taxon>
        <taxon>Hyphomicrobiales</taxon>
        <taxon>Rhizobiaceae</taxon>
        <taxon>Sinorhizobium/Ensifer group</taxon>
        <taxon>Sinorhizobium</taxon>
    </lineage>
</organism>
<evidence type="ECO:0000313" key="3">
    <source>
        <dbReference type="Proteomes" id="UP001235547"/>
    </source>
</evidence>
<dbReference type="Proteomes" id="UP001235547">
    <property type="component" value="Chromosome 2"/>
</dbReference>
<dbReference type="InterPro" id="IPR001173">
    <property type="entry name" value="Glyco_trans_2-like"/>
</dbReference>
<reference evidence="2 3" key="1">
    <citation type="submission" date="2023-03" db="EMBL/GenBank/DDBJ databases">
        <authorList>
            <person name="Kaur S."/>
            <person name="Espinosa-Saiz D."/>
            <person name="Velazquez E."/>
            <person name="Menendez E."/>
            <person name="diCenzo G.C."/>
        </authorList>
    </citation>
    <scope>NUCLEOTIDE SEQUENCE [LARGE SCALE GENOMIC DNA]</scope>
    <source>
        <strain evidence="2 3">LMG 27395</strain>
    </source>
</reference>
<gene>
    <name evidence="2" type="ORF">PYH38_000427</name>
</gene>
<dbReference type="CDD" id="cd00761">
    <property type="entry name" value="Glyco_tranf_GTA_type"/>
    <property type="match status" value="1"/>
</dbReference>
<dbReference type="EMBL" id="CP120370">
    <property type="protein sequence ID" value="WEX81085.1"/>
    <property type="molecule type" value="Genomic_DNA"/>
</dbReference>
<dbReference type="Pfam" id="PF00535">
    <property type="entry name" value="Glycos_transf_2"/>
    <property type="match status" value="1"/>
</dbReference>
<proteinExistence type="predicted"/>
<dbReference type="PANTHER" id="PTHR43685">
    <property type="entry name" value="GLYCOSYLTRANSFERASE"/>
    <property type="match status" value="1"/>
</dbReference>
<dbReference type="InterPro" id="IPR029044">
    <property type="entry name" value="Nucleotide-diphossugar_trans"/>
</dbReference>
<dbReference type="RefSeq" id="WP_280731820.1">
    <property type="nucleotide sequence ID" value="NZ_CP120367.1"/>
</dbReference>
<dbReference type="Gene3D" id="3.90.550.10">
    <property type="entry name" value="Spore Coat Polysaccharide Biosynthesis Protein SpsA, Chain A"/>
    <property type="match status" value="1"/>
</dbReference>
<accession>A0ABY8CUT4</accession>
<dbReference type="InterPro" id="IPR050834">
    <property type="entry name" value="Glycosyltransf_2"/>
</dbReference>
<sequence length="371" mass="41974">MPAEAFAPSLCGDLLSYESTVLKAKHKRMRVCDVSVVIPTYNRASLLRRALNSVVQQTARPTEVIVVDDCSEESILQDVKCIVSDFPTDLNIKLILNDKNLGANHARNKGIFAAGGRYIAFLDSDDLWLPEKLKQQLDAIEKAKAANEKPVLSATGRYRVDDRGEIIARQFGGNVLNDQKIRKSNFIGTLSSVVVEAGIARQVRGFNETLPASQDWDFFIRLSDHVQYVAIAEPLCVYVDHSHDRITLNYRKKLLGHIAMYRNHIRRAAKTDETIKAEFLQNITEDYQELGNRSKAASFFASSIALKRCPAGPFRAAAECVLRGYFRIFPPPSLRQRRYSRYRCAMDRLLQDESIRAQVSEHRDLIQKLMA</sequence>
<keyword evidence="3" id="KW-1185">Reference proteome</keyword>
<dbReference type="PANTHER" id="PTHR43685:SF2">
    <property type="entry name" value="GLYCOSYLTRANSFERASE 2-LIKE DOMAIN-CONTAINING PROTEIN"/>
    <property type="match status" value="1"/>
</dbReference>
<dbReference type="SUPFAM" id="SSF53448">
    <property type="entry name" value="Nucleotide-diphospho-sugar transferases"/>
    <property type="match status" value="1"/>
</dbReference>
<evidence type="ECO:0000313" key="2">
    <source>
        <dbReference type="EMBL" id="WEX81085.1"/>
    </source>
</evidence>
<name>A0ABY8CUT4_9HYPH</name>
<protein>
    <submittedName>
        <fullName evidence="2">Glycosyltransferase</fullName>
    </submittedName>
</protein>
<feature type="domain" description="Glycosyltransferase 2-like" evidence="1">
    <location>
        <begin position="35"/>
        <end position="146"/>
    </location>
</feature>